<evidence type="ECO:0000256" key="10">
    <source>
        <dbReference type="ARBA" id="ARBA00022989"/>
    </source>
</evidence>
<feature type="binding site" evidence="18">
    <location>
        <position position="77"/>
    </location>
    <ligand>
        <name>a divalent metal cation</name>
        <dbReference type="ChEBI" id="CHEBI:60240"/>
    </ligand>
</feature>
<feature type="active site" description="Proton acceptor" evidence="15">
    <location>
        <position position="70"/>
    </location>
</feature>
<keyword evidence="6 19" id="KW-0812">Transmembrane</keyword>
<accession>A0A927CVL2</accession>
<dbReference type="CDD" id="cd14265">
    <property type="entry name" value="UDPK_IM_like"/>
    <property type="match status" value="1"/>
</dbReference>
<keyword evidence="18" id="KW-0479">Metal-binding</keyword>
<keyword evidence="10 19" id="KW-1133">Transmembrane helix</keyword>
<feature type="binding site" evidence="17">
    <location>
        <begin position="95"/>
        <end position="96"/>
    </location>
    <ligand>
        <name>ATP</name>
        <dbReference type="ChEBI" id="CHEBI:30616"/>
    </ligand>
</feature>
<keyword evidence="8 20" id="KW-0418">Kinase</keyword>
<dbReference type="PANTHER" id="PTHR34299:SF1">
    <property type="entry name" value="DIACYLGLYCEROL KINASE"/>
    <property type="match status" value="1"/>
</dbReference>
<comment type="caution">
    <text evidence="20">The sequence shown here is derived from an EMBL/GenBank/DDBJ whole genome shotgun (WGS) entry which is preliminary data.</text>
</comment>
<feature type="binding site" evidence="18">
    <location>
        <position position="29"/>
    </location>
    <ligand>
        <name>a divalent metal cation</name>
        <dbReference type="ChEBI" id="CHEBI:60240"/>
    </ligand>
</feature>
<dbReference type="RefSeq" id="WP_190997125.1">
    <property type="nucleotide sequence ID" value="NZ_JACXSI010000008.1"/>
</dbReference>
<evidence type="ECO:0000256" key="19">
    <source>
        <dbReference type="SAM" id="Phobius"/>
    </source>
</evidence>
<dbReference type="InterPro" id="IPR033717">
    <property type="entry name" value="UDPK"/>
</dbReference>
<feature type="binding site" evidence="17">
    <location>
        <position position="29"/>
    </location>
    <ligand>
        <name>ATP</name>
        <dbReference type="ChEBI" id="CHEBI:30616"/>
    </ligand>
</feature>
<comment type="subcellular location">
    <subcellularLocation>
        <location evidence="1">Cell membrane</location>
        <topology evidence="1">Multi-pass membrane protein</topology>
    </subcellularLocation>
</comment>
<dbReference type="Proteomes" id="UP000602076">
    <property type="component" value="Unassembled WGS sequence"/>
</dbReference>
<evidence type="ECO:0000256" key="7">
    <source>
        <dbReference type="ARBA" id="ARBA00022741"/>
    </source>
</evidence>
<evidence type="ECO:0000256" key="2">
    <source>
        <dbReference type="ARBA" id="ARBA00005967"/>
    </source>
</evidence>
<evidence type="ECO:0000313" key="20">
    <source>
        <dbReference type="EMBL" id="MBD3107577.1"/>
    </source>
</evidence>
<feature type="transmembrane region" description="Helical" evidence="19">
    <location>
        <begin position="97"/>
        <end position="118"/>
    </location>
</feature>
<feature type="binding site" evidence="16">
    <location>
        <position position="70"/>
    </location>
    <ligand>
        <name>substrate</name>
    </ligand>
</feature>
<keyword evidence="14" id="KW-1208">Phospholipid metabolism</keyword>
<keyword evidence="4" id="KW-0444">Lipid biosynthesis</keyword>
<dbReference type="GO" id="GO:0005524">
    <property type="term" value="F:ATP binding"/>
    <property type="evidence" value="ECO:0007669"/>
    <property type="project" value="UniProtKB-KW"/>
</dbReference>
<evidence type="ECO:0000256" key="15">
    <source>
        <dbReference type="PIRSR" id="PIRSR600829-1"/>
    </source>
</evidence>
<keyword evidence="7 17" id="KW-0547">Nucleotide-binding</keyword>
<evidence type="ECO:0000256" key="5">
    <source>
        <dbReference type="ARBA" id="ARBA00022679"/>
    </source>
</evidence>
<sequence>MAYPGSNKKISFPKSVGYALAGIKFSFRERNMKIHGTAAVLVILAGIFFPISKTEWLWILLCIAGMFSLEMVNTAIEKTVDLVTGEYHPLAKAAKDLAAGAVLIYTVYSIIVGMVVFLPKLLEYFI</sequence>
<comment type="similarity">
    <text evidence="2">Belongs to the bacterial diacylglycerol kinase family.</text>
</comment>
<proteinExistence type="inferred from homology"/>
<keyword evidence="3" id="KW-1003">Cell membrane</keyword>
<keyword evidence="11" id="KW-0443">Lipid metabolism</keyword>
<feature type="transmembrane region" description="Helical" evidence="19">
    <location>
        <begin position="57"/>
        <end position="76"/>
    </location>
</feature>
<keyword evidence="12 19" id="KW-0472">Membrane</keyword>
<evidence type="ECO:0000256" key="13">
    <source>
        <dbReference type="ARBA" id="ARBA00023209"/>
    </source>
</evidence>
<dbReference type="InterPro" id="IPR036945">
    <property type="entry name" value="DAGK_sf"/>
</dbReference>
<evidence type="ECO:0000313" key="21">
    <source>
        <dbReference type="Proteomes" id="UP000602076"/>
    </source>
</evidence>
<keyword evidence="21" id="KW-1185">Reference proteome</keyword>
<comment type="cofactor">
    <cofactor evidence="18">
        <name>Mg(2+)</name>
        <dbReference type="ChEBI" id="CHEBI:18420"/>
    </cofactor>
    <text evidence="18">Mn(2+), Zn(2+), Cd(2+) and Co(2+) support activity to lesser extents.</text>
</comment>
<evidence type="ECO:0000256" key="1">
    <source>
        <dbReference type="ARBA" id="ARBA00004651"/>
    </source>
</evidence>
<keyword evidence="13" id="KW-0594">Phospholipid biosynthesis</keyword>
<evidence type="ECO:0000256" key="8">
    <source>
        <dbReference type="ARBA" id="ARBA00022777"/>
    </source>
</evidence>
<dbReference type="AlphaFoldDB" id="A0A927CVL2"/>
<feature type="transmembrane region" description="Helical" evidence="19">
    <location>
        <begin position="34"/>
        <end position="51"/>
    </location>
</feature>
<evidence type="ECO:0000256" key="3">
    <source>
        <dbReference type="ARBA" id="ARBA00022475"/>
    </source>
</evidence>
<feature type="binding site" evidence="17">
    <location>
        <position position="18"/>
    </location>
    <ligand>
        <name>ATP</name>
        <dbReference type="ChEBI" id="CHEBI:30616"/>
    </ligand>
</feature>
<dbReference type="GO" id="GO:0005886">
    <property type="term" value="C:plasma membrane"/>
    <property type="evidence" value="ECO:0007669"/>
    <property type="project" value="UniProtKB-SubCell"/>
</dbReference>
<name>A0A927CVL2_9BACI</name>
<evidence type="ECO:0000256" key="9">
    <source>
        <dbReference type="ARBA" id="ARBA00022840"/>
    </source>
</evidence>
<dbReference type="PANTHER" id="PTHR34299">
    <property type="entry name" value="DIACYLGLYCEROL KINASE"/>
    <property type="match status" value="1"/>
</dbReference>
<keyword evidence="5" id="KW-0808">Transferase</keyword>
<protein>
    <submittedName>
        <fullName evidence="20">Diacylglycerol kinase family protein</fullName>
    </submittedName>
</protein>
<evidence type="ECO:0000256" key="12">
    <source>
        <dbReference type="ARBA" id="ARBA00023136"/>
    </source>
</evidence>
<dbReference type="InterPro" id="IPR000829">
    <property type="entry name" value="DAGK"/>
</dbReference>
<keyword evidence="9 17" id="KW-0067">ATP-binding</keyword>
<evidence type="ECO:0000256" key="4">
    <source>
        <dbReference type="ARBA" id="ARBA00022516"/>
    </source>
</evidence>
<dbReference type="GO" id="GO:0008654">
    <property type="term" value="P:phospholipid biosynthetic process"/>
    <property type="evidence" value="ECO:0007669"/>
    <property type="project" value="UniProtKB-KW"/>
</dbReference>
<feature type="binding site" evidence="17">
    <location>
        <begin position="86"/>
        <end position="88"/>
    </location>
    <ligand>
        <name>ATP</name>
        <dbReference type="ChEBI" id="CHEBI:30616"/>
    </ligand>
</feature>
<evidence type="ECO:0000256" key="11">
    <source>
        <dbReference type="ARBA" id="ARBA00023098"/>
    </source>
</evidence>
<evidence type="ECO:0000256" key="17">
    <source>
        <dbReference type="PIRSR" id="PIRSR600829-3"/>
    </source>
</evidence>
<gene>
    <name evidence="20" type="ORF">IEO70_04290</name>
</gene>
<dbReference type="GO" id="GO:0046872">
    <property type="term" value="F:metal ion binding"/>
    <property type="evidence" value="ECO:0007669"/>
    <property type="project" value="UniProtKB-KW"/>
</dbReference>
<evidence type="ECO:0000256" key="16">
    <source>
        <dbReference type="PIRSR" id="PIRSR600829-2"/>
    </source>
</evidence>
<dbReference type="EMBL" id="JACXSI010000008">
    <property type="protein sequence ID" value="MBD3107577.1"/>
    <property type="molecule type" value="Genomic_DNA"/>
</dbReference>
<reference evidence="20" key="1">
    <citation type="submission" date="2020-09" db="EMBL/GenBank/DDBJ databases">
        <title>Bacillus faecalis sp. nov., a moderately halophilic bacterium isolated from cow faeces.</title>
        <authorList>
            <person name="Jiang L."/>
            <person name="Lee J."/>
        </authorList>
    </citation>
    <scope>NUCLEOTIDE SEQUENCE</scope>
    <source>
        <strain evidence="20">AGMB 02131</strain>
    </source>
</reference>
<evidence type="ECO:0000256" key="18">
    <source>
        <dbReference type="PIRSR" id="PIRSR600829-4"/>
    </source>
</evidence>
<dbReference type="GO" id="GO:0016301">
    <property type="term" value="F:kinase activity"/>
    <property type="evidence" value="ECO:0007669"/>
    <property type="project" value="UniProtKB-KW"/>
</dbReference>
<dbReference type="PROSITE" id="PS01069">
    <property type="entry name" value="DAGK_PROKAR"/>
    <property type="match status" value="1"/>
</dbReference>
<dbReference type="Gene3D" id="1.10.287.3610">
    <property type="match status" value="1"/>
</dbReference>
<evidence type="ECO:0000256" key="6">
    <source>
        <dbReference type="ARBA" id="ARBA00022692"/>
    </source>
</evidence>
<keyword evidence="18" id="KW-0460">Magnesium</keyword>
<dbReference type="Pfam" id="PF01219">
    <property type="entry name" value="DAGK_prokar"/>
    <property type="match status" value="1"/>
</dbReference>
<evidence type="ECO:0000256" key="14">
    <source>
        <dbReference type="ARBA" id="ARBA00023264"/>
    </source>
</evidence>
<organism evidence="20 21">
    <name type="scientific">Peribacillus faecalis</name>
    <dbReference type="NCBI Taxonomy" id="2772559"/>
    <lineage>
        <taxon>Bacteria</taxon>
        <taxon>Bacillati</taxon>
        <taxon>Bacillota</taxon>
        <taxon>Bacilli</taxon>
        <taxon>Bacillales</taxon>
        <taxon>Bacillaceae</taxon>
        <taxon>Peribacillus</taxon>
    </lineage>
</organism>
<feature type="binding site" evidence="17">
    <location>
        <position position="77"/>
    </location>
    <ligand>
        <name>ATP</name>
        <dbReference type="ChEBI" id="CHEBI:30616"/>
    </ligand>
</feature>